<keyword evidence="6" id="KW-0804">Transcription</keyword>
<keyword evidence="7 8" id="KW-0539">Nucleus</keyword>
<evidence type="ECO:0000256" key="2">
    <source>
        <dbReference type="ARBA" id="ARBA00006074"/>
    </source>
</evidence>
<dbReference type="InterPro" id="IPR003106">
    <property type="entry name" value="Leu_zip_homeo"/>
</dbReference>
<name>A0AAV1D2E2_OLDCO</name>
<dbReference type="PANTHER" id="PTHR45714:SF11">
    <property type="entry name" value="HOMEOBOX-LEUCINE ZIPPER PROTEIN HAT3"/>
    <property type="match status" value="1"/>
</dbReference>
<dbReference type="GO" id="GO:0005634">
    <property type="term" value="C:nucleus"/>
    <property type="evidence" value="ECO:0007669"/>
    <property type="project" value="UniProtKB-SubCell"/>
</dbReference>
<dbReference type="InterPro" id="IPR006712">
    <property type="entry name" value="HD-ZIP_N"/>
</dbReference>
<evidence type="ECO:0000256" key="8">
    <source>
        <dbReference type="PROSITE-ProRule" id="PRU00108"/>
    </source>
</evidence>
<keyword evidence="14" id="KW-1185">Reference proteome</keyword>
<dbReference type="InterPro" id="IPR009057">
    <property type="entry name" value="Homeodomain-like_sf"/>
</dbReference>
<dbReference type="GO" id="GO:0000981">
    <property type="term" value="F:DNA-binding transcription factor activity, RNA polymerase II-specific"/>
    <property type="evidence" value="ECO:0007669"/>
    <property type="project" value="InterPro"/>
</dbReference>
<dbReference type="CDD" id="cd00086">
    <property type="entry name" value="homeodomain"/>
    <property type="match status" value="1"/>
</dbReference>
<dbReference type="Gene3D" id="1.10.10.60">
    <property type="entry name" value="Homeodomain-like"/>
    <property type="match status" value="1"/>
</dbReference>
<comment type="similarity">
    <text evidence="2">Belongs to the HD-ZIP homeobox family. Class II subfamily.</text>
</comment>
<dbReference type="InterPro" id="IPR050762">
    <property type="entry name" value="HD-ZIP_Homeobox_LZ_Class_II"/>
</dbReference>
<feature type="DNA-binding region" description="Homeobox" evidence="8">
    <location>
        <begin position="156"/>
        <end position="215"/>
    </location>
</feature>
<dbReference type="Pfam" id="PF04618">
    <property type="entry name" value="HD-ZIP_N"/>
    <property type="match status" value="1"/>
</dbReference>
<evidence type="ECO:0000259" key="12">
    <source>
        <dbReference type="PROSITE" id="PS50071"/>
    </source>
</evidence>
<dbReference type="Pfam" id="PF00046">
    <property type="entry name" value="Homeodomain"/>
    <property type="match status" value="1"/>
</dbReference>
<feature type="compositionally biased region" description="Low complexity" evidence="11">
    <location>
        <begin position="280"/>
        <end position="300"/>
    </location>
</feature>
<evidence type="ECO:0000256" key="10">
    <source>
        <dbReference type="SAM" id="Coils"/>
    </source>
</evidence>
<dbReference type="InterPro" id="IPR001356">
    <property type="entry name" value="HD"/>
</dbReference>
<organism evidence="13 14">
    <name type="scientific">Oldenlandia corymbosa var. corymbosa</name>
    <dbReference type="NCBI Taxonomy" id="529605"/>
    <lineage>
        <taxon>Eukaryota</taxon>
        <taxon>Viridiplantae</taxon>
        <taxon>Streptophyta</taxon>
        <taxon>Embryophyta</taxon>
        <taxon>Tracheophyta</taxon>
        <taxon>Spermatophyta</taxon>
        <taxon>Magnoliopsida</taxon>
        <taxon>eudicotyledons</taxon>
        <taxon>Gunneridae</taxon>
        <taxon>Pentapetalae</taxon>
        <taxon>asterids</taxon>
        <taxon>lamiids</taxon>
        <taxon>Gentianales</taxon>
        <taxon>Rubiaceae</taxon>
        <taxon>Rubioideae</taxon>
        <taxon>Spermacoceae</taxon>
        <taxon>Hedyotis-Oldenlandia complex</taxon>
        <taxon>Oldenlandia</taxon>
    </lineage>
</organism>
<evidence type="ECO:0000313" key="13">
    <source>
        <dbReference type="EMBL" id="CAI9101280.1"/>
    </source>
</evidence>
<comment type="subcellular location">
    <subcellularLocation>
        <location evidence="1 8 9">Nucleus</location>
    </subcellularLocation>
</comment>
<dbReference type="SMART" id="SM00389">
    <property type="entry name" value="HOX"/>
    <property type="match status" value="1"/>
</dbReference>
<proteinExistence type="inferred from homology"/>
<feature type="compositionally biased region" description="Low complexity" evidence="11">
    <location>
        <begin position="121"/>
        <end position="130"/>
    </location>
</feature>
<reference evidence="13" key="1">
    <citation type="submission" date="2023-03" db="EMBL/GenBank/DDBJ databases">
        <authorList>
            <person name="Julca I."/>
        </authorList>
    </citation>
    <scope>NUCLEOTIDE SEQUENCE</scope>
</reference>
<feature type="domain" description="Homeobox" evidence="12">
    <location>
        <begin position="154"/>
        <end position="214"/>
    </location>
</feature>
<evidence type="ECO:0000256" key="4">
    <source>
        <dbReference type="ARBA" id="ARBA00023125"/>
    </source>
</evidence>
<dbReference type="InterPro" id="IPR017970">
    <property type="entry name" value="Homeobox_CS"/>
</dbReference>
<accession>A0AAV1D2E2</accession>
<feature type="region of interest" description="Disordered" evidence="11">
    <location>
        <begin position="1"/>
        <end position="48"/>
    </location>
</feature>
<evidence type="ECO:0000256" key="9">
    <source>
        <dbReference type="RuleBase" id="RU000682"/>
    </source>
</evidence>
<evidence type="ECO:0000256" key="11">
    <source>
        <dbReference type="SAM" id="MobiDB-lite"/>
    </source>
</evidence>
<protein>
    <submittedName>
        <fullName evidence="13">OLC1v1038566C1</fullName>
    </submittedName>
</protein>
<feature type="region of interest" description="Disordered" evidence="11">
    <location>
        <begin position="121"/>
        <end position="159"/>
    </location>
</feature>
<sequence length="332" mass="37056">MGSGDKEEDGLKLSLSLGFGDESEKHHHHHHQQHQKNNNNNPSTPLAFPLNLMPSGLPNFMHQHHQQQHHQLQKGSFLADVFRSSSDRNGAEPRTPTLRGIDVNRPATGIYNYDEEVIVSSPNSTVSSVSGKRSEREENEAERASSSMEDDAGDASGRKKLRLSKEQAALLEDTFKDHHTLNTKQKQALAKQLNLRPRQVEVWFQNRRARTKLKQTEVDCEYLKRCCENLTEENRRLQKEVNELRALKLSPHFYMNMNPPTTLTMCPQCERVGVSSSSSSSAAAASSSTAPTSTGAARNPNPMPAPNQLPLSLNPWATIFPNPTLDIRQPGS</sequence>
<dbReference type="PROSITE" id="PS50071">
    <property type="entry name" value="HOMEOBOX_2"/>
    <property type="match status" value="1"/>
</dbReference>
<evidence type="ECO:0000256" key="5">
    <source>
        <dbReference type="ARBA" id="ARBA00023155"/>
    </source>
</evidence>
<keyword evidence="10" id="KW-0175">Coiled coil</keyword>
<feature type="coiled-coil region" evidence="10">
    <location>
        <begin position="220"/>
        <end position="250"/>
    </location>
</feature>
<dbReference type="GO" id="GO:0043565">
    <property type="term" value="F:sequence-specific DNA binding"/>
    <property type="evidence" value="ECO:0007669"/>
    <property type="project" value="InterPro"/>
</dbReference>
<keyword evidence="3" id="KW-0805">Transcription regulation</keyword>
<evidence type="ECO:0000256" key="3">
    <source>
        <dbReference type="ARBA" id="ARBA00023015"/>
    </source>
</evidence>
<gene>
    <name evidence="13" type="ORF">OLC1_LOCUS10905</name>
</gene>
<evidence type="ECO:0000313" key="14">
    <source>
        <dbReference type="Proteomes" id="UP001161247"/>
    </source>
</evidence>
<feature type="region of interest" description="Disordered" evidence="11">
    <location>
        <begin position="280"/>
        <end position="315"/>
    </location>
</feature>
<evidence type="ECO:0000256" key="7">
    <source>
        <dbReference type="ARBA" id="ARBA00023242"/>
    </source>
</evidence>
<evidence type="ECO:0000256" key="1">
    <source>
        <dbReference type="ARBA" id="ARBA00004123"/>
    </source>
</evidence>
<dbReference type="Pfam" id="PF02183">
    <property type="entry name" value="HALZ"/>
    <property type="match status" value="1"/>
</dbReference>
<feature type="region of interest" description="Disordered" evidence="11">
    <location>
        <begin position="85"/>
        <end position="104"/>
    </location>
</feature>
<dbReference type="Proteomes" id="UP001161247">
    <property type="component" value="Chromosome 4"/>
</dbReference>
<dbReference type="EMBL" id="OX459121">
    <property type="protein sequence ID" value="CAI9101280.1"/>
    <property type="molecule type" value="Genomic_DNA"/>
</dbReference>
<dbReference type="AlphaFoldDB" id="A0AAV1D2E2"/>
<evidence type="ECO:0000256" key="6">
    <source>
        <dbReference type="ARBA" id="ARBA00023163"/>
    </source>
</evidence>
<dbReference type="PANTHER" id="PTHR45714">
    <property type="entry name" value="HOMEOBOX-LEUCINE ZIPPER PROTEIN HAT14"/>
    <property type="match status" value="1"/>
</dbReference>
<dbReference type="PROSITE" id="PS00027">
    <property type="entry name" value="HOMEOBOX_1"/>
    <property type="match status" value="1"/>
</dbReference>
<keyword evidence="4 8" id="KW-0238">DNA-binding</keyword>
<dbReference type="SUPFAM" id="SSF46689">
    <property type="entry name" value="Homeodomain-like"/>
    <property type="match status" value="1"/>
</dbReference>
<keyword evidence="5 8" id="KW-0371">Homeobox</keyword>
<dbReference type="CDD" id="cd14686">
    <property type="entry name" value="bZIP"/>
    <property type="match status" value="1"/>
</dbReference>
<dbReference type="SMART" id="SM00340">
    <property type="entry name" value="HALZ"/>
    <property type="match status" value="1"/>
</dbReference>
<dbReference type="FunFam" id="1.10.10.60:FF:000577">
    <property type="entry name" value="Homeobox-leucine zipper protein 18"/>
    <property type="match status" value="1"/>
</dbReference>